<organism evidence="9 10">
    <name type="scientific">Cytobacillus dafuensis</name>
    <name type="common">Bacillus dafuensis</name>
    <dbReference type="NCBI Taxonomy" id="1742359"/>
    <lineage>
        <taxon>Bacteria</taxon>
        <taxon>Bacillati</taxon>
        <taxon>Bacillota</taxon>
        <taxon>Bacilli</taxon>
        <taxon>Bacillales</taxon>
        <taxon>Bacillaceae</taxon>
        <taxon>Cytobacillus</taxon>
    </lineage>
</organism>
<dbReference type="EMBL" id="CP042593">
    <property type="protein sequence ID" value="QED46910.1"/>
    <property type="molecule type" value="Genomic_DNA"/>
</dbReference>
<comment type="similarity">
    <text evidence="7">Belongs to the binding-protein-dependent transport system permease family.</text>
</comment>
<feature type="transmembrane region" description="Helical" evidence="7">
    <location>
        <begin position="92"/>
        <end position="117"/>
    </location>
</feature>
<dbReference type="GO" id="GO:0005886">
    <property type="term" value="C:plasma membrane"/>
    <property type="evidence" value="ECO:0007669"/>
    <property type="project" value="UniProtKB-SubCell"/>
</dbReference>
<sequence length="253" mass="28109">MKKNRFKGWRSVFVLLLFFFIWELAVKIADIPEWLLPAPSTIMTEAITGFPSFSEHLLSTIKLGVTGFTIGVGIGLFVAILLYLLPFVREVVYPLLILSQNIPVIVLAPLLVIWFGFGMLPKIIVITLVCFFPVTVAALDGFKQTSPDLKHYMKMAGATKSQLFWKLELPHALPSIFSGIKISATYSIMGAVISEWLGAKSGIGVYMTLASSSFRTDRVFVAIFAIMALSLLFFAAIVLIERLLIRWQSKGVD</sequence>
<dbReference type="PANTHER" id="PTHR30151:SF20">
    <property type="entry name" value="ABC TRANSPORTER PERMEASE PROTEIN HI_0355-RELATED"/>
    <property type="match status" value="1"/>
</dbReference>
<dbReference type="OrthoDB" id="9804353at2"/>
<accession>A0A5B8Z1M3</accession>
<dbReference type="InterPro" id="IPR035906">
    <property type="entry name" value="MetI-like_sf"/>
</dbReference>
<keyword evidence="3" id="KW-1003">Cell membrane</keyword>
<evidence type="ECO:0000313" key="10">
    <source>
        <dbReference type="Proteomes" id="UP000321555"/>
    </source>
</evidence>
<dbReference type="CDD" id="cd06261">
    <property type="entry name" value="TM_PBP2"/>
    <property type="match status" value="1"/>
</dbReference>
<keyword evidence="4 7" id="KW-0812">Transmembrane</keyword>
<protein>
    <submittedName>
        <fullName evidence="9">ABC transporter permease</fullName>
    </submittedName>
</protein>
<reference evidence="10" key="1">
    <citation type="submission" date="2019-08" db="EMBL/GenBank/DDBJ databases">
        <authorList>
            <person name="Zheng X."/>
        </authorList>
    </citation>
    <scope>NUCLEOTIDE SEQUENCE [LARGE SCALE GENOMIC DNA]</scope>
    <source>
        <strain evidence="10">FJAT-25496</strain>
    </source>
</reference>
<evidence type="ECO:0000256" key="7">
    <source>
        <dbReference type="RuleBase" id="RU363032"/>
    </source>
</evidence>
<evidence type="ECO:0000313" key="9">
    <source>
        <dbReference type="EMBL" id="QED46910.1"/>
    </source>
</evidence>
<dbReference type="STRING" id="1742359.GCA_001439625_04105"/>
<evidence type="ECO:0000256" key="4">
    <source>
        <dbReference type="ARBA" id="ARBA00022692"/>
    </source>
</evidence>
<gene>
    <name evidence="9" type="ORF">FSZ17_06305</name>
</gene>
<dbReference type="PROSITE" id="PS50928">
    <property type="entry name" value="ABC_TM1"/>
    <property type="match status" value="1"/>
</dbReference>
<proteinExistence type="inferred from homology"/>
<evidence type="ECO:0000256" key="3">
    <source>
        <dbReference type="ARBA" id="ARBA00022475"/>
    </source>
</evidence>
<evidence type="ECO:0000256" key="5">
    <source>
        <dbReference type="ARBA" id="ARBA00022989"/>
    </source>
</evidence>
<keyword evidence="2 7" id="KW-0813">Transport</keyword>
<dbReference type="PANTHER" id="PTHR30151">
    <property type="entry name" value="ALKANE SULFONATE ABC TRANSPORTER-RELATED, MEMBRANE SUBUNIT"/>
    <property type="match status" value="1"/>
</dbReference>
<feature type="transmembrane region" description="Helical" evidence="7">
    <location>
        <begin position="219"/>
        <end position="240"/>
    </location>
</feature>
<dbReference type="RefSeq" id="WP_057775044.1">
    <property type="nucleotide sequence ID" value="NZ_CP042593.1"/>
</dbReference>
<dbReference type="Proteomes" id="UP000321555">
    <property type="component" value="Chromosome"/>
</dbReference>
<feature type="transmembrane region" description="Helical" evidence="7">
    <location>
        <begin position="176"/>
        <end position="199"/>
    </location>
</feature>
<evidence type="ECO:0000256" key="1">
    <source>
        <dbReference type="ARBA" id="ARBA00004651"/>
    </source>
</evidence>
<keyword evidence="5 7" id="KW-1133">Transmembrane helix</keyword>
<dbReference type="Gene3D" id="1.10.3720.10">
    <property type="entry name" value="MetI-like"/>
    <property type="match status" value="1"/>
</dbReference>
<feature type="transmembrane region" description="Helical" evidence="7">
    <location>
        <begin position="63"/>
        <end position="85"/>
    </location>
</feature>
<dbReference type="AlphaFoldDB" id="A0A5B8Z1M3"/>
<feature type="transmembrane region" description="Helical" evidence="7">
    <location>
        <begin position="123"/>
        <end position="142"/>
    </location>
</feature>
<evidence type="ECO:0000256" key="6">
    <source>
        <dbReference type="ARBA" id="ARBA00023136"/>
    </source>
</evidence>
<evidence type="ECO:0000256" key="2">
    <source>
        <dbReference type="ARBA" id="ARBA00022448"/>
    </source>
</evidence>
<feature type="domain" description="ABC transmembrane type-1" evidence="8">
    <location>
        <begin position="57"/>
        <end position="244"/>
    </location>
</feature>
<dbReference type="KEGG" id="bda:FSZ17_06305"/>
<dbReference type="Pfam" id="PF00528">
    <property type="entry name" value="BPD_transp_1"/>
    <property type="match status" value="1"/>
</dbReference>
<dbReference type="InterPro" id="IPR000515">
    <property type="entry name" value="MetI-like"/>
</dbReference>
<dbReference type="SUPFAM" id="SSF161098">
    <property type="entry name" value="MetI-like"/>
    <property type="match status" value="1"/>
</dbReference>
<dbReference type="GO" id="GO:0055085">
    <property type="term" value="P:transmembrane transport"/>
    <property type="evidence" value="ECO:0007669"/>
    <property type="project" value="InterPro"/>
</dbReference>
<keyword evidence="10" id="KW-1185">Reference proteome</keyword>
<keyword evidence="6 7" id="KW-0472">Membrane</keyword>
<name>A0A5B8Z1M3_CYTDA</name>
<comment type="subcellular location">
    <subcellularLocation>
        <location evidence="1 7">Cell membrane</location>
        <topology evidence="1 7">Multi-pass membrane protein</topology>
    </subcellularLocation>
</comment>
<evidence type="ECO:0000259" key="8">
    <source>
        <dbReference type="PROSITE" id="PS50928"/>
    </source>
</evidence>